<evidence type="ECO:0000256" key="5">
    <source>
        <dbReference type="ARBA" id="ARBA00023136"/>
    </source>
</evidence>
<evidence type="ECO:0000313" key="8">
    <source>
        <dbReference type="Proteomes" id="UP000637423"/>
    </source>
</evidence>
<evidence type="ECO:0000256" key="3">
    <source>
        <dbReference type="ARBA" id="ARBA00022692"/>
    </source>
</evidence>
<keyword evidence="3 6" id="KW-0812">Transmembrane</keyword>
<name>A0A916UUH4_9BURK</name>
<feature type="transmembrane region" description="Helical" evidence="6">
    <location>
        <begin position="7"/>
        <end position="26"/>
    </location>
</feature>
<dbReference type="InterPro" id="IPR006696">
    <property type="entry name" value="DUF423"/>
</dbReference>
<evidence type="ECO:0000313" key="7">
    <source>
        <dbReference type="EMBL" id="GGC88376.1"/>
    </source>
</evidence>
<gene>
    <name evidence="7" type="ORF">GCM10011396_39480</name>
</gene>
<evidence type="ECO:0000256" key="4">
    <source>
        <dbReference type="ARBA" id="ARBA00022989"/>
    </source>
</evidence>
<sequence>MNERTIIIIAAVNMFIAVGAGAFGAHGLKQVLSAEMLAIWQTAVSYQAMHALGLFVIALLMPRLNSALLGWASIAMLVGIVLFSGSLYALALSGTRILGAITPLGGLGFLLAWAMLAWAAYQSAR</sequence>
<protein>
    <submittedName>
        <fullName evidence="7">Membrane protein</fullName>
    </submittedName>
</protein>
<keyword evidence="5 6" id="KW-0472">Membrane</keyword>
<comment type="similarity">
    <text evidence="2">Belongs to the UPF0382 family.</text>
</comment>
<comment type="subcellular location">
    <subcellularLocation>
        <location evidence="1">Membrane</location>
        <topology evidence="1">Multi-pass membrane protein</topology>
    </subcellularLocation>
</comment>
<dbReference type="PANTHER" id="PTHR43461">
    <property type="entry name" value="TRANSMEMBRANE PROTEIN 256"/>
    <property type="match status" value="1"/>
</dbReference>
<organism evidence="7 8">
    <name type="scientific">Undibacterium terreum</name>
    <dbReference type="NCBI Taxonomy" id="1224302"/>
    <lineage>
        <taxon>Bacteria</taxon>
        <taxon>Pseudomonadati</taxon>
        <taxon>Pseudomonadota</taxon>
        <taxon>Betaproteobacteria</taxon>
        <taxon>Burkholderiales</taxon>
        <taxon>Oxalobacteraceae</taxon>
        <taxon>Undibacterium</taxon>
    </lineage>
</organism>
<feature type="transmembrane region" description="Helical" evidence="6">
    <location>
        <begin position="68"/>
        <end position="91"/>
    </location>
</feature>
<dbReference type="Proteomes" id="UP000637423">
    <property type="component" value="Unassembled WGS sequence"/>
</dbReference>
<dbReference type="PANTHER" id="PTHR43461:SF1">
    <property type="entry name" value="TRANSMEMBRANE PROTEIN 256"/>
    <property type="match status" value="1"/>
</dbReference>
<dbReference type="RefSeq" id="WP_188567830.1">
    <property type="nucleotide sequence ID" value="NZ_BMED01000004.1"/>
</dbReference>
<reference evidence="7" key="1">
    <citation type="journal article" date="2014" name="Int. J. Syst. Evol. Microbiol.">
        <title>Complete genome sequence of Corynebacterium casei LMG S-19264T (=DSM 44701T), isolated from a smear-ripened cheese.</title>
        <authorList>
            <consortium name="US DOE Joint Genome Institute (JGI-PGF)"/>
            <person name="Walter F."/>
            <person name="Albersmeier A."/>
            <person name="Kalinowski J."/>
            <person name="Ruckert C."/>
        </authorList>
    </citation>
    <scope>NUCLEOTIDE SEQUENCE</scope>
    <source>
        <strain evidence="7">CGMCC 1.10998</strain>
    </source>
</reference>
<dbReference type="AlphaFoldDB" id="A0A916UUH4"/>
<feature type="transmembrane region" description="Helical" evidence="6">
    <location>
        <begin position="38"/>
        <end position="61"/>
    </location>
</feature>
<proteinExistence type="inferred from homology"/>
<keyword evidence="4 6" id="KW-1133">Transmembrane helix</keyword>
<reference evidence="7" key="2">
    <citation type="submission" date="2020-09" db="EMBL/GenBank/DDBJ databases">
        <authorList>
            <person name="Sun Q."/>
            <person name="Zhou Y."/>
        </authorList>
    </citation>
    <scope>NUCLEOTIDE SEQUENCE</scope>
    <source>
        <strain evidence="7">CGMCC 1.10998</strain>
    </source>
</reference>
<dbReference type="GO" id="GO:0005886">
    <property type="term" value="C:plasma membrane"/>
    <property type="evidence" value="ECO:0007669"/>
    <property type="project" value="TreeGrafter"/>
</dbReference>
<keyword evidence="8" id="KW-1185">Reference proteome</keyword>
<evidence type="ECO:0000256" key="1">
    <source>
        <dbReference type="ARBA" id="ARBA00004141"/>
    </source>
</evidence>
<feature type="transmembrane region" description="Helical" evidence="6">
    <location>
        <begin position="97"/>
        <end position="121"/>
    </location>
</feature>
<dbReference type="EMBL" id="BMED01000004">
    <property type="protein sequence ID" value="GGC88376.1"/>
    <property type="molecule type" value="Genomic_DNA"/>
</dbReference>
<evidence type="ECO:0000256" key="6">
    <source>
        <dbReference type="SAM" id="Phobius"/>
    </source>
</evidence>
<evidence type="ECO:0000256" key="2">
    <source>
        <dbReference type="ARBA" id="ARBA00009694"/>
    </source>
</evidence>
<dbReference type="Pfam" id="PF04241">
    <property type="entry name" value="DUF423"/>
    <property type="match status" value="1"/>
</dbReference>
<accession>A0A916UUH4</accession>
<comment type="caution">
    <text evidence="7">The sequence shown here is derived from an EMBL/GenBank/DDBJ whole genome shotgun (WGS) entry which is preliminary data.</text>
</comment>